<dbReference type="STRING" id="996801.BW723_04345"/>
<reference evidence="3" key="1">
    <citation type="submission" date="2016-02" db="EMBL/GenBank/DDBJ databases">
        <title>Paenibacillus sp. LPB0068, isolated from Crassostrea gigas.</title>
        <authorList>
            <person name="Shin S.-K."/>
            <person name="Yi H."/>
        </authorList>
    </citation>
    <scope>NUCLEOTIDE SEQUENCE [LARGE SCALE GENOMIC DNA]</scope>
    <source>
        <strain evidence="3">KCTC 23969</strain>
    </source>
</reference>
<keyword evidence="1" id="KW-0472">Membrane</keyword>
<feature type="transmembrane region" description="Helical" evidence="1">
    <location>
        <begin position="117"/>
        <end position="137"/>
    </location>
</feature>
<accession>A0A1B8TV16</accession>
<dbReference type="Proteomes" id="UP000092612">
    <property type="component" value="Unassembled WGS sequence"/>
</dbReference>
<dbReference type="KEGG" id="prn:BW723_04345"/>
<dbReference type="OrthoDB" id="1295312at2"/>
<comment type="caution">
    <text evidence="2">The sequence shown here is derived from an EMBL/GenBank/DDBJ whole genome shotgun (WGS) entry which is preliminary data.</text>
</comment>
<name>A0A1B8TV16_9FLAO</name>
<gene>
    <name evidence="2" type="ORF">LPB301_11365</name>
</gene>
<evidence type="ECO:0000313" key="2">
    <source>
        <dbReference type="EMBL" id="OBY63412.1"/>
    </source>
</evidence>
<evidence type="ECO:0000256" key="1">
    <source>
        <dbReference type="SAM" id="Phobius"/>
    </source>
</evidence>
<evidence type="ECO:0000313" key="3">
    <source>
        <dbReference type="Proteomes" id="UP000092612"/>
    </source>
</evidence>
<dbReference type="EMBL" id="LSFL01000035">
    <property type="protein sequence ID" value="OBY63412.1"/>
    <property type="molecule type" value="Genomic_DNA"/>
</dbReference>
<protein>
    <submittedName>
        <fullName evidence="2">Uncharacterized protein</fullName>
    </submittedName>
</protein>
<keyword evidence="1" id="KW-0812">Transmembrane</keyword>
<dbReference type="RefSeq" id="WP_068361782.1">
    <property type="nucleotide sequence ID" value="NZ_CP019337.1"/>
</dbReference>
<sequence>MKLSNQKKEEVVARITKSNTFKNAPTSIALLLYLFEATQKNTPLKESIIDIDFFGGFEISNKNNPRVRVNVYNLRKKLDAFYTDEGKNEEWILQILKGQYNTSFIQNENKKNKLKKINWKIAFPYFGLVCILLFLLINSLPNKSPELWKPFLENHTKTKLFIGDHFGISGKTITNKPGWTRDFNINSSEDFYTYIDKNPELKNKIKPSTYSYSTRMSALATQKFQSFFQFYKSSFDIRFSTQTSIPEIKEGNIIYVGPTKNKNLFLKFFNEGNPYCKIINDDLIISKPIYKKDSIISIKSPKIAEEYAVVSRYKSIGNTEHFVFFSQHDIGVSATVDYFLNKDSLQVFSDKYLKGKKHFTAIFKVKGVNRTETDLKILDVIPF</sequence>
<keyword evidence="3" id="KW-1185">Reference proteome</keyword>
<organism evidence="2 3">
    <name type="scientific">Polaribacter reichenbachii</name>
    <dbReference type="NCBI Taxonomy" id="996801"/>
    <lineage>
        <taxon>Bacteria</taxon>
        <taxon>Pseudomonadati</taxon>
        <taxon>Bacteroidota</taxon>
        <taxon>Flavobacteriia</taxon>
        <taxon>Flavobacteriales</taxon>
        <taxon>Flavobacteriaceae</taxon>
    </lineage>
</organism>
<keyword evidence="1" id="KW-1133">Transmembrane helix</keyword>
<proteinExistence type="predicted"/>
<dbReference type="AlphaFoldDB" id="A0A1B8TV16"/>